<reference evidence="10" key="1">
    <citation type="submission" date="2022-07" db="EMBL/GenBank/DDBJ databases">
        <title>Phylogenomic reconstructions and comparative analyses of Kickxellomycotina fungi.</title>
        <authorList>
            <person name="Reynolds N.K."/>
            <person name="Stajich J.E."/>
            <person name="Barry K."/>
            <person name="Grigoriev I.V."/>
            <person name="Crous P."/>
            <person name="Smith M.E."/>
        </authorList>
    </citation>
    <scope>NUCLEOTIDE SEQUENCE</scope>
    <source>
        <strain evidence="10">RSA 861</strain>
    </source>
</reference>
<dbReference type="NCBIfam" id="NF002621">
    <property type="entry name" value="PRK02287.1"/>
    <property type="match status" value="1"/>
</dbReference>
<comment type="catalytic activity">
    <reaction evidence="6">
        <text>N(1)-methylpseudouridine(1191) in yeast 18S rRNA + S-adenosyl-L-methionine = N(1)-methyl-N(3)-[(3S)-3-amino-3-carboxypropyl]pseudouridine(1191) in yeast 18S rRNA + S-methyl-5'-thioadenosine + H(+)</text>
        <dbReference type="Rhea" id="RHEA:63300"/>
        <dbReference type="Rhea" id="RHEA-COMP:13852"/>
        <dbReference type="Rhea" id="RHEA-COMP:16309"/>
        <dbReference type="ChEBI" id="CHEBI:15378"/>
        <dbReference type="ChEBI" id="CHEBI:17509"/>
        <dbReference type="ChEBI" id="CHEBI:59789"/>
        <dbReference type="ChEBI" id="CHEBI:74890"/>
        <dbReference type="ChEBI" id="CHEBI:146234"/>
    </reaction>
</comment>
<dbReference type="InterPro" id="IPR022968">
    <property type="entry name" value="Tsr3-like"/>
</dbReference>
<comment type="caution">
    <text evidence="6">Lacks conserved residue(s) required for the propagation of feature annotation.</text>
</comment>
<organism evidence="10 11">
    <name type="scientific">Tieghemiomyces parasiticus</name>
    <dbReference type="NCBI Taxonomy" id="78921"/>
    <lineage>
        <taxon>Eukaryota</taxon>
        <taxon>Fungi</taxon>
        <taxon>Fungi incertae sedis</taxon>
        <taxon>Zoopagomycota</taxon>
        <taxon>Kickxellomycotina</taxon>
        <taxon>Dimargaritomycetes</taxon>
        <taxon>Dimargaritales</taxon>
        <taxon>Dimargaritaceae</taxon>
        <taxon>Tieghemiomyces</taxon>
    </lineage>
</organism>
<evidence type="ECO:0000313" key="10">
    <source>
        <dbReference type="EMBL" id="KAJ1910456.1"/>
    </source>
</evidence>
<feature type="binding site" evidence="6">
    <location>
        <position position="73"/>
    </location>
    <ligand>
        <name>S-adenosyl-L-methionine</name>
        <dbReference type="ChEBI" id="CHEBI:59789"/>
    </ligand>
</feature>
<dbReference type="Proteomes" id="UP001150569">
    <property type="component" value="Unassembled WGS sequence"/>
</dbReference>
<keyword evidence="11" id="KW-1185">Reference proteome</keyword>
<feature type="domain" description="16S/18S rRNA aminocarboxypropyltransferase Tsr3 C-terminal" evidence="8">
    <location>
        <begin position="47"/>
        <end position="173"/>
    </location>
</feature>
<dbReference type="Pfam" id="PF04034">
    <property type="entry name" value="Ribo_biogen_C"/>
    <property type="match status" value="1"/>
</dbReference>
<feature type="region of interest" description="Disordered" evidence="7">
    <location>
        <begin position="177"/>
        <end position="270"/>
    </location>
</feature>
<gene>
    <name evidence="10" type="primary">TSR3_2</name>
    <name evidence="6" type="synonym">TSR3</name>
    <name evidence="10" type="ORF">IWQ60_010649</name>
</gene>
<dbReference type="PANTHER" id="PTHR20426:SF0">
    <property type="entry name" value="18S RRNA AMINOCARBOXYPROPYLTRANSFERASE"/>
    <property type="match status" value="1"/>
</dbReference>
<evidence type="ECO:0000259" key="8">
    <source>
        <dbReference type="Pfam" id="PF04034"/>
    </source>
</evidence>
<keyword evidence="1 6" id="KW-0963">Cytoplasm</keyword>
<accession>A0A9W7ZQA0</accession>
<keyword evidence="5 6" id="KW-0949">S-adenosyl-L-methionine</keyword>
<dbReference type="GO" id="GO:0005634">
    <property type="term" value="C:nucleus"/>
    <property type="evidence" value="ECO:0007669"/>
    <property type="project" value="UniProtKB-SubCell"/>
</dbReference>
<dbReference type="HAMAP" id="MF_01116">
    <property type="entry name" value="TSR3"/>
    <property type="match status" value="1"/>
</dbReference>
<evidence type="ECO:0000313" key="11">
    <source>
        <dbReference type="Proteomes" id="UP001150569"/>
    </source>
</evidence>
<keyword evidence="2 6" id="KW-0690">Ribosome biogenesis</keyword>
<feature type="binding site" evidence="6">
    <location>
        <position position="96"/>
    </location>
    <ligand>
        <name>S-adenosyl-L-methionine</name>
        <dbReference type="ChEBI" id="CHEBI:59789"/>
    </ligand>
</feature>
<dbReference type="GO" id="GO:0106388">
    <property type="term" value="F:rRNA small subunit aminocarboxypropyltransferase activity"/>
    <property type="evidence" value="ECO:0007669"/>
    <property type="project" value="UniProtKB-EC"/>
</dbReference>
<evidence type="ECO:0000256" key="3">
    <source>
        <dbReference type="ARBA" id="ARBA00022552"/>
    </source>
</evidence>
<dbReference type="InterPro" id="IPR007209">
    <property type="entry name" value="RNaseL-inhib-like_metal-bd_dom"/>
</dbReference>
<dbReference type="PANTHER" id="PTHR20426">
    <property type="entry name" value="RIBOSOME BIOGENESIS PROTEIN TSR3 HOMOLOG"/>
    <property type="match status" value="1"/>
</dbReference>
<dbReference type="EC" id="2.5.1.157" evidence="6"/>
<dbReference type="Pfam" id="PF04068">
    <property type="entry name" value="Fer4_RLI"/>
    <property type="match status" value="1"/>
</dbReference>
<dbReference type="GO" id="GO:0005737">
    <property type="term" value="C:cytoplasm"/>
    <property type="evidence" value="ECO:0007669"/>
    <property type="project" value="UniProtKB-SubCell"/>
</dbReference>
<comment type="similarity">
    <text evidence="6">Belongs to the TDD superfamily. TSR3 family.</text>
</comment>
<protein>
    <recommendedName>
        <fullName evidence="6">18S rRNA aminocarboxypropyltransferase</fullName>
        <ecNumber evidence="6">2.5.1.157</ecNumber>
    </recommendedName>
</protein>
<dbReference type="GO" id="GO:0000455">
    <property type="term" value="P:enzyme-directed rRNA pseudouridine synthesis"/>
    <property type="evidence" value="ECO:0007669"/>
    <property type="project" value="UniProtKB-UniRule"/>
</dbReference>
<feature type="binding site" evidence="6">
    <location>
        <position position="25"/>
    </location>
    <ligand>
        <name>S-adenosyl-L-methionine</name>
        <dbReference type="ChEBI" id="CHEBI:59789"/>
    </ligand>
</feature>
<evidence type="ECO:0000256" key="4">
    <source>
        <dbReference type="ARBA" id="ARBA00022679"/>
    </source>
</evidence>
<keyword evidence="6" id="KW-0539">Nucleus</keyword>
<feature type="domain" description="RNase L inhibitor RLI-like possible metal-binding" evidence="9">
    <location>
        <begin position="13"/>
        <end position="40"/>
    </location>
</feature>
<dbReference type="EMBL" id="JANBPT010001048">
    <property type="protein sequence ID" value="KAJ1910456.1"/>
    <property type="molecule type" value="Genomic_DNA"/>
</dbReference>
<dbReference type="OrthoDB" id="10262062at2759"/>
<evidence type="ECO:0000256" key="1">
    <source>
        <dbReference type="ARBA" id="ARBA00022490"/>
    </source>
</evidence>
<evidence type="ECO:0000256" key="2">
    <source>
        <dbReference type="ARBA" id="ARBA00022517"/>
    </source>
</evidence>
<feature type="compositionally biased region" description="Acidic residues" evidence="7">
    <location>
        <begin position="220"/>
        <end position="241"/>
    </location>
</feature>
<feature type="compositionally biased region" description="Basic and acidic residues" evidence="7">
    <location>
        <begin position="177"/>
        <end position="188"/>
    </location>
</feature>
<dbReference type="GO" id="GO:1904047">
    <property type="term" value="F:S-adenosyl-L-methionine binding"/>
    <property type="evidence" value="ECO:0007669"/>
    <property type="project" value="UniProtKB-UniRule"/>
</dbReference>
<evidence type="ECO:0000259" key="9">
    <source>
        <dbReference type="Pfam" id="PF04068"/>
    </source>
</evidence>
<comment type="function">
    <text evidence="6">Aminocarboxypropyltransferase that catalyzes the aminocarboxypropyl transfer on pseudouridine at position 1191 (Psi1191) in 18S rRNA. It constitutes the last step in biosynthesis of the hypermodified N1-methyl-N3-(3-amino-3-carboxypropyl) pseudouridine (m1acp3-Psi) conserved in eukaryotic 18S rRNA.</text>
</comment>
<keyword evidence="3 6" id="KW-0698">rRNA processing</keyword>
<sequence length="270" mass="30434">MATGKVSDIFLGMWDFDHCDPKRCSGRRLARLGAVKELKVMQPFRGIVLSPIGTQAVSRADLELVVKYGMAVVDCSWARVEDVPFKKMKIRNHRLLPFLVASNPVNYGRPLRLNCAEALAACFYILGMKDDGDRVMEKFTWGDAFYKLNKTLFQRYAACLDSTEVVKVQQEFLADAERESKTKAKTDRDPDDNGETDDSDDDSDDSLFRNPNHDNSFGEESSEEYTSDESEDATDESEDDNSTCLRGTQPLEIVDRFGNVTLQDPPEKEA</sequence>
<name>A0A9W7ZQA0_9FUNG</name>
<dbReference type="GO" id="GO:0030490">
    <property type="term" value="P:maturation of SSU-rRNA"/>
    <property type="evidence" value="ECO:0007669"/>
    <property type="project" value="TreeGrafter"/>
</dbReference>
<dbReference type="InterPro" id="IPR007177">
    <property type="entry name" value="Tsr3_C"/>
</dbReference>
<proteinExistence type="inferred from homology"/>
<comment type="catalytic activity">
    <reaction evidence="6">
        <text>an N(1)-methylpseudouridine in rRNA + S-adenosyl-L-methionine = N(1)-methyl-N(3)-[(3S)-3-amino-3-carboxypropyl]pseudouridine in rRNA + S-methyl-5'-thioadenosine + H(+)</text>
        <dbReference type="Rhea" id="RHEA:63296"/>
        <dbReference type="Rhea" id="RHEA-COMP:11634"/>
        <dbReference type="Rhea" id="RHEA-COMP:16310"/>
        <dbReference type="ChEBI" id="CHEBI:15378"/>
        <dbReference type="ChEBI" id="CHEBI:17509"/>
        <dbReference type="ChEBI" id="CHEBI:59789"/>
        <dbReference type="ChEBI" id="CHEBI:74890"/>
        <dbReference type="ChEBI" id="CHEBI:146234"/>
        <dbReference type="EC" id="2.5.1.157"/>
    </reaction>
</comment>
<dbReference type="AlphaFoldDB" id="A0A9W7ZQA0"/>
<feature type="compositionally biased region" description="Acidic residues" evidence="7">
    <location>
        <begin position="189"/>
        <end position="205"/>
    </location>
</feature>
<evidence type="ECO:0000256" key="6">
    <source>
        <dbReference type="HAMAP-Rule" id="MF_03146"/>
    </source>
</evidence>
<keyword evidence="4 6" id="KW-0808">Transferase</keyword>
<evidence type="ECO:0000256" key="5">
    <source>
        <dbReference type="ARBA" id="ARBA00022691"/>
    </source>
</evidence>
<comment type="caution">
    <text evidence="10">The sequence shown here is derived from an EMBL/GenBank/DDBJ whole genome shotgun (WGS) entry which is preliminary data.</text>
</comment>
<evidence type="ECO:0000256" key="7">
    <source>
        <dbReference type="SAM" id="MobiDB-lite"/>
    </source>
</evidence>
<comment type="subcellular location">
    <subcellularLocation>
        <location evidence="6">Cytoplasm</location>
    </subcellularLocation>
    <subcellularLocation>
        <location evidence="6">Nucleus</location>
    </subcellularLocation>
</comment>